<name>K0K0Y0_SACES</name>
<proteinExistence type="predicted"/>
<organism evidence="1 2">
    <name type="scientific">Saccharothrix espanaensis (strain ATCC 51144 / DSM 44229 / JCM 9112 / NBRC 15066 / NRRL 15764)</name>
    <dbReference type="NCBI Taxonomy" id="1179773"/>
    <lineage>
        <taxon>Bacteria</taxon>
        <taxon>Bacillati</taxon>
        <taxon>Actinomycetota</taxon>
        <taxon>Actinomycetes</taxon>
        <taxon>Pseudonocardiales</taxon>
        <taxon>Pseudonocardiaceae</taxon>
        <taxon>Saccharothrix</taxon>
    </lineage>
</organism>
<dbReference type="EMBL" id="HE804045">
    <property type="protein sequence ID" value="CCH31197.1"/>
    <property type="molecule type" value="Genomic_DNA"/>
</dbReference>
<dbReference type="Proteomes" id="UP000006281">
    <property type="component" value="Chromosome"/>
</dbReference>
<dbReference type="BioCyc" id="SESP1179773:BN6_RS18910-MONOMER"/>
<reference evidence="1 2" key="1">
    <citation type="journal article" date="2012" name="BMC Genomics">
        <title>Complete genome sequence of Saccharothrix espanaensis DSM 44229T and comparison to the other completely sequenced Pseudonocardiaceae.</title>
        <authorList>
            <person name="Strobel T."/>
            <person name="Al-Dilaimi A."/>
            <person name="Blom J."/>
            <person name="Gessner A."/>
            <person name="Kalinowski J."/>
            <person name="Luzhetska M."/>
            <person name="Puhler A."/>
            <person name="Szczepanowski R."/>
            <person name="Bechthold A."/>
            <person name="Ruckert C."/>
        </authorList>
    </citation>
    <scope>NUCLEOTIDE SEQUENCE [LARGE SCALE GENOMIC DNA]</scope>
    <source>
        <strain evidence="2">ATCC 51144 / DSM 44229 / JCM 9112 / NBRC 15066 / NRRL 15764</strain>
    </source>
</reference>
<dbReference type="Pfam" id="PF05988">
    <property type="entry name" value="DUF899"/>
    <property type="match status" value="1"/>
</dbReference>
<dbReference type="HOGENOM" id="CLU_066898_1_0_11"/>
<protein>
    <recommendedName>
        <fullName evidence="3">CalU12 protein</fullName>
    </recommendedName>
</protein>
<keyword evidence="2" id="KW-1185">Reference proteome</keyword>
<dbReference type="KEGG" id="sesp:BN6_39080"/>
<evidence type="ECO:0008006" key="3">
    <source>
        <dbReference type="Google" id="ProtNLM"/>
    </source>
</evidence>
<evidence type="ECO:0000313" key="1">
    <source>
        <dbReference type="EMBL" id="CCH31197.1"/>
    </source>
</evidence>
<accession>K0K0Y0</accession>
<dbReference type="OrthoDB" id="4721017at2"/>
<dbReference type="AlphaFoldDB" id="K0K0Y0"/>
<dbReference type="STRING" id="1179773.BN6_39080"/>
<sequence length="217" mass="25366">MTSIKSVTREEWAAARKELYDREAELIRVRDEVSEHRRALPGVLVDQDYVFASEHGERTLLDLFDGRRQLIVYHYMVPMETGRFCTSCAFWIDNVGHLAHLWARDTSFVVDCPVPLDEGLAFKDRMGWQVPWVSSHGTSFYQDHFVDFADGERIQPGVSVYFRDDDDRIHRTYSTLITGGEMLNSTYHYLDLTPLGRQEEGLGFKHDWVRYHDDYHA</sequence>
<dbReference type="RefSeq" id="WP_015101309.1">
    <property type="nucleotide sequence ID" value="NC_019673.1"/>
</dbReference>
<dbReference type="eggNOG" id="COG4312">
    <property type="taxonomic scope" value="Bacteria"/>
</dbReference>
<dbReference type="PATRIC" id="fig|1179773.3.peg.3909"/>
<dbReference type="InterPro" id="IPR010296">
    <property type="entry name" value="DUF899_thioredox"/>
</dbReference>
<gene>
    <name evidence="1" type="ordered locus">BN6_39080</name>
</gene>
<evidence type="ECO:0000313" key="2">
    <source>
        <dbReference type="Proteomes" id="UP000006281"/>
    </source>
</evidence>